<organism evidence="1 2">
    <name type="scientific">Cichorium intybus</name>
    <name type="common">Chicory</name>
    <dbReference type="NCBI Taxonomy" id="13427"/>
    <lineage>
        <taxon>Eukaryota</taxon>
        <taxon>Viridiplantae</taxon>
        <taxon>Streptophyta</taxon>
        <taxon>Embryophyta</taxon>
        <taxon>Tracheophyta</taxon>
        <taxon>Spermatophyta</taxon>
        <taxon>Magnoliopsida</taxon>
        <taxon>eudicotyledons</taxon>
        <taxon>Gunneridae</taxon>
        <taxon>Pentapetalae</taxon>
        <taxon>asterids</taxon>
        <taxon>campanulids</taxon>
        <taxon>Asterales</taxon>
        <taxon>Asteraceae</taxon>
        <taxon>Cichorioideae</taxon>
        <taxon>Cichorieae</taxon>
        <taxon>Cichoriinae</taxon>
        <taxon>Cichorium</taxon>
    </lineage>
</organism>
<accession>A0ACB9F6M3</accession>
<reference evidence="2" key="1">
    <citation type="journal article" date="2022" name="Mol. Ecol. Resour.">
        <title>The genomes of chicory, endive, great burdock and yacon provide insights into Asteraceae palaeo-polyploidization history and plant inulin production.</title>
        <authorList>
            <person name="Fan W."/>
            <person name="Wang S."/>
            <person name="Wang H."/>
            <person name="Wang A."/>
            <person name="Jiang F."/>
            <person name="Liu H."/>
            <person name="Zhao H."/>
            <person name="Xu D."/>
            <person name="Zhang Y."/>
        </authorList>
    </citation>
    <scope>NUCLEOTIDE SEQUENCE [LARGE SCALE GENOMIC DNA]</scope>
    <source>
        <strain evidence="2">cv. Punajuju</strain>
    </source>
</reference>
<evidence type="ECO:0000313" key="1">
    <source>
        <dbReference type="EMBL" id="KAI3766550.1"/>
    </source>
</evidence>
<sequence>MVSTGIKESLFKLGKENIVNSKLEDITNFKPYEMELSVYEDENKFYLNKLWFKTVSKPQSCINIPGNKQGVLDAGQKTKYTKSTASRMQQDYSKGMAVGGRIQDEKGLEKIVNTKTTVTETSGVRKGKMKVVEKSNTKKRKDAEKKRNPAVKKRKLGKNEGTNKLTYVYSVKVPVNILKKGRPSIKYVRSIHLDDIQKEEIKQNKLGMGEIEKRCSENFDTSNDDTDLQEIQNMFGDVEVKNLNKLQ</sequence>
<proteinExistence type="predicted"/>
<dbReference type="EMBL" id="CM042011">
    <property type="protein sequence ID" value="KAI3766550.1"/>
    <property type="molecule type" value="Genomic_DNA"/>
</dbReference>
<name>A0ACB9F6M3_CICIN</name>
<dbReference type="Proteomes" id="UP001055811">
    <property type="component" value="Linkage Group LG03"/>
</dbReference>
<gene>
    <name evidence="1" type="ORF">L2E82_16614</name>
</gene>
<keyword evidence="2" id="KW-1185">Reference proteome</keyword>
<protein>
    <submittedName>
        <fullName evidence="1">Uncharacterized protein</fullName>
    </submittedName>
</protein>
<evidence type="ECO:0000313" key="2">
    <source>
        <dbReference type="Proteomes" id="UP001055811"/>
    </source>
</evidence>
<comment type="caution">
    <text evidence="1">The sequence shown here is derived from an EMBL/GenBank/DDBJ whole genome shotgun (WGS) entry which is preliminary data.</text>
</comment>
<reference evidence="1 2" key="2">
    <citation type="journal article" date="2022" name="Mol. Ecol. Resour.">
        <title>The genomes of chicory, endive, great burdock and yacon provide insights into Asteraceae paleo-polyploidization history and plant inulin production.</title>
        <authorList>
            <person name="Fan W."/>
            <person name="Wang S."/>
            <person name="Wang H."/>
            <person name="Wang A."/>
            <person name="Jiang F."/>
            <person name="Liu H."/>
            <person name="Zhao H."/>
            <person name="Xu D."/>
            <person name="Zhang Y."/>
        </authorList>
    </citation>
    <scope>NUCLEOTIDE SEQUENCE [LARGE SCALE GENOMIC DNA]</scope>
    <source>
        <strain evidence="2">cv. Punajuju</strain>
        <tissue evidence="1">Leaves</tissue>
    </source>
</reference>